<dbReference type="PANTHER" id="PTHR43092:SF2">
    <property type="entry name" value="HERCYNYLCYSTEINE SULFOXIDE LYASE"/>
    <property type="match status" value="1"/>
</dbReference>
<dbReference type="Proteomes" id="UP000320333">
    <property type="component" value="Unassembled WGS sequence"/>
</dbReference>
<dbReference type="STRING" id="246404.A0A507ELK5"/>
<dbReference type="SUPFAM" id="SSF53383">
    <property type="entry name" value="PLP-dependent transferases"/>
    <property type="match status" value="1"/>
</dbReference>
<dbReference type="OrthoDB" id="5978656at2759"/>
<sequence length="521" mass="57653">MATYEQVEQWMNCSDDEYTAVYPPPTPFETQLEQSVFASMSEHPFDMASDADCGWESMFDFTCGFNLALRGGSGSNARQVLLNVTANPSTEATESTDTNQLVHASNKRITFLAHGSYGRVPAALVAANTAWTTQVETNPVHFYYQTLYPYLIRSTRAAAAFVGASPSRVALVSNVENAFASVLNSLKHAWTDSHRLAAFDFTYGACRTALDRVCEKRGCKLDIIQTTSPLSRESILADFANYLHAHPERDSVKLAFFEHITSPTALVLPVEQLIQLCRANNILSLVDGAHAIGQVQLSLNDMQPDFYATNAHKWLCNPRGSAILYTDPQHKSKIHPLITTWGANKGFHSEFIWQGTDAYSAHLTLFTTIRFFECLTNGNPSSLYTRNANLAKKAGKILAHVWNTNLLTEDEAMFASMVTVRVPPRAPILTPTENNAAEDCGTDACGFSDLHNDLISKFHVEVPVFTFRGKRYIRVSCHFYNSLQDVYALARSVLLALGYRKGVHDALERLDDVIANGGAVV</sequence>
<dbReference type="Pfam" id="PF00266">
    <property type="entry name" value="Aminotran_5"/>
    <property type="match status" value="1"/>
</dbReference>
<evidence type="ECO:0000313" key="3">
    <source>
        <dbReference type="EMBL" id="TPX64098.1"/>
    </source>
</evidence>
<dbReference type="InterPro" id="IPR015421">
    <property type="entry name" value="PyrdxlP-dep_Trfase_major"/>
</dbReference>
<evidence type="ECO:0000259" key="2">
    <source>
        <dbReference type="Pfam" id="PF00266"/>
    </source>
</evidence>
<evidence type="ECO:0000256" key="1">
    <source>
        <dbReference type="ARBA" id="ARBA00022898"/>
    </source>
</evidence>
<dbReference type="EMBL" id="QEAP01000566">
    <property type="protein sequence ID" value="TPX64098.1"/>
    <property type="molecule type" value="Genomic_DNA"/>
</dbReference>
<dbReference type="Gene3D" id="3.90.1150.10">
    <property type="entry name" value="Aspartate Aminotransferase, domain 1"/>
    <property type="match status" value="1"/>
</dbReference>
<proteinExistence type="predicted"/>
<dbReference type="InterPro" id="IPR000192">
    <property type="entry name" value="Aminotrans_V_dom"/>
</dbReference>
<feature type="domain" description="Aminotransferase class V" evidence="2">
    <location>
        <begin position="156"/>
        <end position="339"/>
    </location>
</feature>
<protein>
    <recommendedName>
        <fullName evidence="2">Aminotransferase class V domain-containing protein</fullName>
    </recommendedName>
</protein>
<dbReference type="PANTHER" id="PTHR43092">
    <property type="entry name" value="L-CYSTEINE DESULFHYDRASE"/>
    <property type="match status" value="1"/>
</dbReference>
<comment type="caution">
    <text evidence="3">The sequence shown here is derived from an EMBL/GenBank/DDBJ whole genome shotgun (WGS) entry which is preliminary data.</text>
</comment>
<dbReference type="InterPro" id="IPR015422">
    <property type="entry name" value="PyrdxlP-dep_Trfase_small"/>
</dbReference>
<dbReference type="InterPro" id="IPR015424">
    <property type="entry name" value="PyrdxlP-dep_Trfase"/>
</dbReference>
<evidence type="ECO:0000313" key="4">
    <source>
        <dbReference type="Proteomes" id="UP000320333"/>
    </source>
</evidence>
<dbReference type="Gene3D" id="3.40.640.10">
    <property type="entry name" value="Type I PLP-dependent aspartate aminotransferase-like (Major domain)"/>
    <property type="match status" value="1"/>
</dbReference>
<reference evidence="3 4" key="1">
    <citation type="journal article" date="2019" name="Sci. Rep.">
        <title>Comparative genomics of chytrid fungi reveal insights into the obligate biotrophic and pathogenic lifestyle of Synchytrium endobioticum.</title>
        <authorList>
            <person name="van de Vossenberg B.T.L.H."/>
            <person name="Warris S."/>
            <person name="Nguyen H.D.T."/>
            <person name="van Gent-Pelzer M.P.E."/>
            <person name="Joly D.L."/>
            <person name="van de Geest H.C."/>
            <person name="Bonants P.J.M."/>
            <person name="Smith D.S."/>
            <person name="Levesque C.A."/>
            <person name="van der Lee T.A.J."/>
        </authorList>
    </citation>
    <scope>NUCLEOTIDE SEQUENCE [LARGE SCALE GENOMIC DNA]</scope>
    <source>
        <strain evidence="3 4">CBS 675.73</strain>
    </source>
</reference>
<keyword evidence="1" id="KW-0663">Pyridoxal phosphate</keyword>
<accession>A0A507ELK5</accession>
<gene>
    <name evidence="3" type="ORF">CcCBS67573_g08503</name>
</gene>
<keyword evidence="4" id="KW-1185">Reference proteome</keyword>
<dbReference type="AlphaFoldDB" id="A0A507ELK5"/>
<name>A0A507ELK5_9FUNG</name>
<organism evidence="3 4">
    <name type="scientific">Chytriomyces confervae</name>
    <dbReference type="NCBI Taxonomy" id="246404"/>
    <lineage>
        <taxon>Eukaryota</taxon>
        <taxon>Fungi</taxon>
        <taxon>Fungi incertae sedis</taxon>
        <taxon>Chytridiomycota</taxon>
        <taxon>Chytridiomycota incertae sedis</taxon>
        <taxon>Chytridiomycetes</taxon>
        <taxon>Chytridiales</taxon>
        <taxon>Chytriomycetaceae</taxon>
        <taxon>Chytriomyces</taxon>
    </lineage>
</organism>